<proteinExistence type="predicted"/>
<protein>
    <submittedName>
        <fullName evidence="1">McrBC 5-methylcytosine restriction system component</fullName>
    </submittedName>
</protein>
<dbReference type="InterPro" id="IPR019292">
    <property type="entry name" value="McrC"/>
</dbReference>
<dbReference type="PANTHER" id="PTHR38733:SF1">
    <property type="entry name" value="TYPE IV METHYL-DIRECTED RESTRICTION ENZYME ECOKMCRBC"/>
    <property type="match status" value="1"/>
</dbReference>
<evidence type="ECO:0000313" key="1">
    <source>
        <dbReference type="EMBL" id="GII79229.1"/>
    </source>
</evidence>
<keyword evidence="2" id="KW-1185">Reference proteome</keyword>
<evidence type="ECO:0000313" key="2">
    <source>
        <dbReference type="Proteomes" id="UP000655287"/>
    </source>
</evidence>
<dbReference type="EMBL" id="BOOU01000055">
    <property type="protein sequence ID" value="GII79229.1"/>
    <property type="molecule type" value="Genomic_DNA"/>
</dbReference>
<name>A0A919V0Z7_9ACTN</name>
<sequence>MTCLRLTEGTAGDEATFSPETARRLREDKIADVTSLGGHRWRVKPLLKVGAIRFPDLELHIRPKISISRLWFLLGFAYDKVQQGWQEREVTATEHPDLLAAMAYAFLQGAANALKHGLPHGYRRESRALPVVRGRIREADQLRRHHGRLFPVEVDYQGFTNDVPETQVLRAATERLLALPGVDPKAEARLRDLLARLRQASPSRPGVVPRWVPGPANLRYRTVLGLADVILRGGSLEFGTRPASGSPVVNGLLVQMDKIFEDFLHRALEQILISHGGTWIGNEAVKITTNSSLTIKPDIRWVARQKTQAVIDAKYSDHTDKARDYRFQVITYCAALECLQGHIVYAGGPQGSSIVHHRLRGRLAIDLYEHRLDLAAPLSSLRDQIQTIAELMLANTTTVT</sequence>
<organism evidence="1 2">
    <name type="scientific">Sphaerisporangium rufum</name>
    <dbReference type="NCBI Taxonomy" id="1381558"/>
    <lineage>
        <taxon>Bacteria</taxon>
        <taxon>Bacillati</taxon>
        <taxon>Actinomycetota</taxon>
        <taxon>Actinomycetes</taxon>
        <taxon>Streptosporangiales</taxon>
        <taxon>Streptosporangiaceae</taxon>
        <taxon>Sphaerisporangium</taxon>
    </lineage>
</organism>
<dbReference type="PANTHER" id="PTHR38733">
    <property type="entry name" value="PROTEIN MCRC"/>
    <property type="match status" value="1"/>
</dbReference>
<dbReference type="Pfam" id="PF10117">
    <property type="entry name" value="McrBC"/>
    <property type="match status" value="1"/>
</dbReference>
<accession>A0A919V0Z7</accession>
<dbReference type="Proteomes" id="UP000655287">
    <property type="component" value="Unassembled WGS sequence"/>
</dbReference>
<gene>
    <name evidence="1" type="ORF">Sru01_42110</name>
</gene>
<dbReference type="RefSeq" id="WP_203989069.1">
    <property type="nucleotide sequence ID" value="NZ_BOOU01000055.1"/>
</dbReference>
<reference evidence="1" key="1">
    <citation type="submission" date="2021-01" db="EMBL/GenBank/DDBJ databases">
        <title>Whole genome shotgun sequence of Sphaerisporangium rufum NBRC 109079.</title>
        <authorList>
            <person name="Komaki H."/>
            <person name="Tamura T."/>
        </authorList>
    </citation>
    <scope>NUCLEOTIDE SEQUENCE</scope>
    <source>
        <strain evidence="1">NBRC 109079</strain>
    </source>
</reference>
<comment type="caution">
    <text evidence="1">The sequence shown here is derived from an EMBL/GenBank/DDBJ whole genome shotgun (WGS) entry which is preliminary data.</text>
</comment>
<dbReference type="AlphaFoldDB" id="A0A919V0Z7"/>